<dbReference type="InterPro" id="IPR019949">
    <property type="entry name" value="CmoO-like"/>
</dbReference>
<dbReference type="Gene3D" id="3.20.20.30">
    <property type="entry name" value="Luciferase-like domain"/>
    <property type="match status" value="1"/>
</dbReference>
<evidence type="ECO:0000313" key="5">
    <source>
        <dbReference type="EMBL" id="MBJ7315854.1"/>
    </source>
</evidence>
<feature type="domain" description="Luciferase-like" evidence="3">
    <location>
        <begin position="1"/>
        <end position="299"/>
    </location>
</feature>
<dbReference type="InterPro" id="IPR036661">
    <property type="entry name" value="Luciferase-like_sf"/>
</dbReference>
<dbReference type="GO" id="GO:0005829">
    <property type="term" value="C:cytosol"/>
    <property type="evidence" value="ECO:0007669"/>
    <property type="project" value="TreeGrafter"/>
</dbReference>
<dbReference type="RefSeq" id="WP_199493731.1">
    <property type="nucleotide sequence ID" value="NZ_CAXBHZ010000001.1"/>
</dbReference>
<evidence type="ECO:0000313" key="7">
    <source>
        <dbReference type="Proteomes" id="UP000655994"/>
    </source>
</evidence>
<dbReference type="InterPro" id="IPR011251">
    <property type="entry name" value="Luciferase-like_dom"/>
</dbReference>
<comment type="caution">
    <text evidence="5">The sequence shown here is derived from an EMBL/GenBank/DDBJ whole genome shotgun (WGS) entry which is preliminary data.</text>
</comment>
<comment type="similarity">
    <text evidence="1">To bacterial alkanal monooxygenase alpha and beta chains.</text>
</comment>
<protein>
    <recommendedName>
        <fullName evidence="2">Luciferase-like monooxygenase</fullName>
    </recommendedName>
</protein>
<accession>A0A8I1G9Y5</accession>
<dbReference type="SUPFAM" id="SSF51679">
    <property type="entry name" value="Bacterial luciferase-like"/>
    <property type="match status" value="1"/>
</dbReference>
<evidence type="ECO:0000259" key="3">
    <source>
        <dbReference type="Pfam" id="PF00296"/>
    </source>
</evidence>
<reference evidence="5 7" key="1">
    <citation type="submission" date="2020-09" db="EMBL/GenBank/DDBJ databases">
        <title>Draft Genomes of Bacterial Isolates from North Pond Shallow Sediments.</title>
        <authorList>
            <person name="Kiel Reese B."/>
            <person name="Mullis M."/>
            <person name="Weisend R.E."/>
        </authorList>
    </citation>
    <scope>NUCLEOTIDE SEQUENCE</scope>
    <source>
        <strain evidence="5">KJE-2</strain>
        <strain evidence="4 7">KJE-3</strain>
    </source>
</reference>
<dbReference type="InterPro" id="IPR050766">
    <property type="entry name" value="Bact_Lucif_Oxidored"/>
</dbReference>
<evidence type="ECO:0000256" key="2">
    <source>
        <dbReference type="ARBA" id="ARBA00074555"/>
    </source>
</evidence>
<dbReference type="GO" id="GO:0016705">
    <property type="term" value="F:oxidoreductase activity, acting on paired donors, with incorporation or reduction of molecular oxygen"/>
    <property type="evidence" value="ECO:0007669"/>
    <property type="project" value="InterPro"/>
</dbReference>
<dbReference type="Proteomes" id="UP000621390">
    <property type="component" value="Unassembled WGS sequence"/>
</dbReference>
<evidence type="ECO:0000256" key="1">
    <source>
        <dbReference type="ARBA" id="ARBA00007789"/>
    </source>
</evidence>
<dbReference type="NCBIfam" id="TIGR03558">
    <property type="entry name" value="oxido_grp_1"/>
    <property type="match status" value="1"/>
</dbReference>
<gene>
    <name evidence="4" type="ORF">JHC10_02660</name>
    <name evidence="5" type="ORF">JHC11_07590</name>
</gene>
<name>A0A8I1G9Y5_9GAMM</name>
<evidence type="ECO:0000313" key="4">
    <source>
        <dbReference type="EMBL" id="MBJ7265841.1"/>
    </source>
</evidence>
<dbReference type="EMBL" id="JAEMOP010000002">
    <property type="protein sequence ID" value="MBJ7315854.1"/>
    <property type="molecule type" value="Genomic_DNA"/>
</dbReference>
<dbReference type="PANTHER" id="PTHR30137:SF6">
    <property type="entry name" value="LUCIFERASE-LIKE MONOOXYGENASE"/>
    <property type="match status" value="1"/>
</dbReference>
<dbReference type="PANTHER" id="PTHR30137">
    <property type="entry name" value="LUCIFERASE-LIKE MONOOXYGENASE"/>
    <property type="match status" value="1"/>
</dbReference>
<sequence>MKYSVLDLAPVTEDGSVGESLRNSADLAQHAERWGYHRFWMAEHHNMTGIASAATAVALGYVAGKTDKIRIGSGGVMLPNHAPFVVAEQFGTLDALYPGRVDIGLGRAPGTDGRTLRALRRKPDDAEQFPNDVQELLGYLEEAQESDAIKAVPGFQQKIPVWLLGSSTFGAQLAAHLGLPYAFASHFAPDYLQHALKAYRDNFRPSRYLNEPYAAAAVNVFAADDESEARKMMSSMQQQFIALRRGMPGPLKAPVDDIRAVAAPHELAGANHALTYTAVGTKETVQRHLQQFIDDTGIDEIILTSHVFDHDARLRSFEIAADALNALE</sequence>
<keyword evidence="7" id="KW-1185">Reference proteome</keyword>
<dbReference type="EMBL" id="JAEMOS010000007">
    <property type="protein sequence ID" value="MBJ7265841.1"/>
    <property type="molecule type" value="Genomic_DNA"/>
</dbReference>
<evidence type="ECO:0000313" key="6">
    <source>
        <dbReference type="Proteomes" id="UP000621390"/>
    </source>
</evidence>
<dbReference type="FunFam" id="3.20.20.30:FF:000002">
    <property type="entry name" value="LLM class flavin-dependent oxidoreductase"/>
    <property type="match status" value="1"/>
</dbReference>
<dbReference type="Proteomes" id="UP000655994">
    <property type="component" value="Unassembled WGS sequence"/>
</dbReference>
<organism evidence="5 6">
    <name type="scientific">Idiomarina abyssalis</name>
    <dbReference type="NCBI Taxonomy" id="86102"/>
    <lineage>
        <taxon>Bacteria</taxon>
        <taxon>Pseudomonadati</taxon>
        <taxon>Pseudomonadota</taxon>
        <taxon>Gammaproteobacteria</taxon>
        <taxon>Alteromonadales</taxon>
        <taxon>Idiomarinaceae</taxon>
        <taxon>Idiomarina</taxon>
    </lineage>
</organism>
<dbReference type="AlphaFoldDB" id="A0A8I1G9Y5"/>
<proteinExistence type="predicted"/>
<dbReference type="Pfam" id="PF00296">
    <property type="entry name" value="Bac_luciferase"/>
    <property type="match status" value="1"/>
</dbReference>